<dbReference type="EMBL" id="NAJO01000077">
    <property type="protein sequence ID" value="OQN95881.1"/>
    <property type="molecule type" value="Genomic_DNA"/>
</dbReference>
<dbReference type="Proteomes" id="UP000192596">
    <property type="component" value="Unassembled WGS sequence"/>
</dbReference>
<reference evidence="7" key="1">
    <citation type="submission" date="2017-03" db="EMBL/GenBank/DDBJ databases">
        <title>Genomes of endolithic fungi from Antarctica.</title>
        <authorList>
            <person name="Coleine C."/>
            <person name="Masonjones S."/>
            <person name="Stajich J.E."/>
        </authorList>
    </citation>
    <scope>NUCLEOTIDE SEQUENCE [LARGE SCALE GENOMIC DNA]</scope>
    <source>
        <strain evidence="7">CCFEE 5527</strain>
    </source>
</reference>
<keyword evidence="2 5" id="KW-0812">Transmembrane</keyword>
<keyword evidence="3 5" id="KW-1133">Transmembrane helix</keyword>
<dbReference type="Gene3D" id="1.20.120.550">
    <property type="entry name" value="Membrane associated eicosanoid/glutathione metabolism-like domain"/>
    <property type="match status" value="1"/>
</dbReference>
<dbReference type="GO" id="GO:0016020">
    <property type="term" value="C:membrane"/>
    <property type="evidence" value="ECO:0007669"/>
    <property type="project" value="UniProtKB-SubCell"/>
</dbReference>
<keyword evidence="7" id="KW-1185">Reference proteome</keyword>
<evidence type="ECO:0000256" key="2">
    <source>
        <dbReference type="ARBA" id="ARBA00022692"/>
    </source>
</evidence>
<dbReference type="InterPro" id="IPR001129">
    <property type="entry name" value="Membr-assoc_MAPEG"/>
</dbReference>
<dbReference type="PANTHER" id="PTHR35371">
    <property type="entry name" value="INNER MEMBRANE PROTEIN"/>
    <property type="match status" value="1"/>
</dbReference>
<evidence type="ECO:0000256" key="3">
    <source>
        <dbReference type="ARBA" id="ARBA00022989"/>
    </source>
</evidence>
<protein>
    <submittedName>
        <fullName evidence="6">Uncharacterized protein</fullName>
    </submittedName>
</protein>
<dbReference type="InterPro" id="IPR023352">
    <property type="entry name" value="MAPEG-like_dom_sf"/>
</dbReference>
<comment type="subcellular location">
    <subcellularLocation>
        <location evidence="1">Membrane</location>
    </subcellularLocation>
</comment>
<dbReference type="PANTHER" id="PTHR35371:SF1">
    <property type="entry name" value="BLR7753 PROTEIN"/>
    <property type="match status" value="1"/>
</dbReference>
<dbReference type="InParanoid" id="A0A1V8SAI3"/>
<feature type="transmembrane region" description="Helical" evidence="5">
    <location>
        <begin position="129"/>
        <end position="150"/>
    </location>
</feature>
<evidence type="ECO:0000313" key="7">
    <source>
        <dbReference type="Proteomes" id="UP000192596"/>
    </source>
</evidence>
<feature type="transmembrane region" description="Helical" evidence="5">
    <location>
        <begin position="12"/>
        <end position="29"/>
    </location>
</feature>
<evidence type="ECO:0000313" key="6">
    <source>
        <dbReference type="EMBL" id="OQN95881.1"/>
    </source>
</evidence>
<evidence type="ECO:0000256" key="4">
    <source>
        <dbReference type="ARBA" id="ARBA00023136"/>
    </source>
</evidence>
<dbReference type="SUPFAM" id="SSF161084">
    <property type="entry name" value="MAPEG domain-like"/>
    <property type="match status" value="1"/>
</dbReference>
<name>A0A1V8SAI3_9PEZI</name>
<dbReference type="Pfam" id="PF01124">
    <property type="entry name" value="MAPEG"/>
    <property type="match status" value="1"/>
</dbReference>
<organism evidence="6 7">
    <name type="scientific">Cryoendolithus antarcticus</name>
    <dbReference type="NCBI Taxonomy" id="1507870"/>
    <lineage>
        <taxon>Eukaryota</taxon>
        <taxon>Fungi</taxon>
        <taxon>Dikarya</taxon>
        <taxon>Ascomycota</taxon>
        <taxon>Pezizomycotina</taxon>
        <taxon>Dothideomycetes</taxon>
        <taxon>Dothideomycetidae</taxon>
        <taxon>Cladosporiales</taxon>
        <taxon>Cladosporiaceae</taxon>
        <taxon>Cryoendolithus</taxon>
    </lineage>
</organism>
<comment type="caution">
    <text evidence="6">The sequence shown here is derived from an EMBL/GenBank/DDBJ whole genome shotgun (WGS) entry which is preliminary data.</text>
</comment>
<dbReference type="AlphaFoldDB" id="A0A1V8SAI3"/>
<dbReference type="OrthoDB" id="2122304at2759"/>
<gene>
    <name evidence="6" type="ORF">B0A48_18166</name>
</gene>
<proteinExistence type="predicted"/>
<sequence length="155" mass="16989">MADFLKTTNISLYTLPFAWLLCITPRMYSMRLFTSSTGRSMDTTLPRGLADRARTEGAALTAATRARILRAEAAQANGCENVGYFAAAVVAGNFAGVGKGWLNGLSFGYLVSRVVYNWAYIKSEGPKMAMARTVVFFVGQGMIWTFFVMAGNRLR</sequence>
<evidence type="ECO:0000256" key="5">
    <source>
        <dbReference type="SAM" id="Phobius"/>
    </source>
</evidence>
<evidence type="ECO:0000256" key="1">
    <source>
        <dbReference type="ARBA" id="ARBA00004370"/>
    </source>
</evidence>
<keyword evidence="4 5" id="KW-0472">Membrane</keyword>
<accession>A0A1V8SAI3</accession>